<comment type="caution">
    <text evidence="1">The sequence shown here is derived from an EMBL/GenBank/DDBJ whole genome shotgun (WGS) entry which is preliminary data.</text>
</comment>
<dbReference type="InterPro" id="IPR001005">
    <property type="entry name" value="SANT/Myb"/>
</dbReference>
<name>A0ABQ3DE42_9ACTN</name>
<dbReference type="Gene3D" id="3.10.28.10">
    <property type="entry name" value="Homing endonucleases"/>
    <property type="match status" value="1"/>
</dbReference>
<protein>
    <recommendedName>
        <fullName evidence="3">Homing endonuclease LAGLIDADG domain-containing protein</fullName>
    </recommendedName>
</protein>
<dbReference type="Proteomes" id="UP000653644">
    <property type="component" value="Unassembled WGS sequence"/>
</dbReference>
<evidence type="ECO:0000313" key="1">
    <source>
        <dbReference type="EMBL" id="GHA66185.1"/>
    </source>
</evidence>
<sequence length="277" mass="31446">MADCEPNAPRFMDLTVPEYAYMFGFLQADGHLHQGPGQKGRLTVELNVRDIDLLYRFKHLTPYSSSVTERERSTNYAENQHSATWTLCSLEGRIRLNELGLPYGRKSRAIAPPNGGFSERDYLRGLIDADGSLGFTDRGWPILSLTTSSTAISTYVCSYAQQVTGVERTVNRNTRDEAYNILYAKEAAQDLAADLYYPGCMSLGRKQVKADAIASWRRPPDMRVVHSRRNWTAQEDLTLLRSHDITAVAHELGRTEQSCRLRLWRLRNGRLLMPSEQ</sequence>
<dbReference type="SUPFAM" id="SSF55608">
    <property type="entry name" value="Homing endonucleases"/>
    <property type="match status" value="1"/>
</dbReference>
<organism evidence="1 2">
    <name type="scientific">Streptomyces canarius</name>
    <dbReference type="NCBI Taxonomy" id="285453"/>
    <lineage>
        <taxon>Bacteria</taxon>
        <taxon>Bacillati</taxon>
        <taxon>Actinomycetota</taxon>
        <taxon>Actinomycetes</taxon>
        <taxon>Kitasatosporales</taxon>
        <taxon>Streptomycetaceae</taxon>
        <taxon>Streptomyces</taxon>
    </lineage>
</organism>
<dbReference type="InterPro" id="IPR027434">
    <property type="entry name" value="Homing_endonucl"/>
</dbReference>
<reference evidence="2" key="1">
    <citation type="journal article" date="2019" name="Int. J. Syst. Evol. Microbiol.">
        <title>The Global Catalogue of Microorganisms (GCM) 10K type strain sequencing project: providing services to taxonomists for standard genome sequencing and annotation.</title>
        <authorList>
            <consortium name="The Broad Institute Genomics Platform"/>
            <consortium name="The Broad Institute Genome Sequencing Center for Infectious Disease"/>
            <person name="Wu L."/>
            <person name="Ma J."/>
        </authorList>
    </citation>
    <scope>NUCLEOTIDE SEQUENCE [LARGE SCALE GENOMIC DNA]</scope>
    <source>
        <strain evidence="2">JCM 4733</strain>
    </source>
</reference>
<proteinExistence type="predicted"/>
<evidence type="ECO:0008006" key="3">
    <source>
        <dbReference type="Google" id="ProtNLM"/>
    </source>
</evidence>
<dbReference type="EMBL" id="BMVN01000057">
    <property type="protein sequence ID" value="GHA66185.1"/>
    <property type="molecule type" value="Genomic_DNA"/>
</dbReference>
<evidence type="ECO:0000313" key="2">
    <source>
        <dbReference type="Proteomes" id="UP000653644"/>
    </source>
</evidence>
<accession>A0ABQ3DE42</accession>
<keyword evidence="2" id="KW-1185">Reference proteome</keyword>
<gene>
    <name evidence="1" type="ORF">GCM10010345_82580</name>
</gene>
<dbReference type="CDD" id="cd00167">
    <property type="entry name" value="SANT"/>
    <property type="match status" value="1"/>
</dbReference>